<dbReference type="Pfam" id="PF08603">
    <property type="entry name" value="CAP_C"/>
    <property type="match status" value="1"/>
</dbReference>
<dbReference type="Pfam" id="PF21938">
    <property type="entry name" value="CAP_N"/>
    <property type="match status" value="1"/>
</dbReference>
<dbReference type="InterPro" id="IPR013992">
    <property type="entry name" value="Adenylate_cyclase-assoc_CAP_N"/>
</dbReference>
<dbReference type="EMBL" id="CP014242">
    <property type="protein sequence ID" value="AMD19370.1"/>
    <property type="molecule type" value="Genomic_DNA"/>
</dbReference>
<dbReference type="GeneID" id="28721659"/>
<accession>A0A109UXM3</accession>
<dbReference type="InterPro" id="IPR001837">
    <property type="entry name" value="Adenylate_cyclase-assoc_CAP"/>
</dbReference>
<evidence type="ECO:0000256" key="4">
    <source>
        <dbReference type="RuleBase" id="RU000647"/>
    </source>
</evidence>
<dbReference type="SUPFAM" id="SSF101278">
    <property type="entry name" value="N-terminal domain of adenylylcyclase associated protein, CAP"/>
    <property type="match status" value="1"/>
</dbReference>
<dbReference type="FunFam" id="2.160.20.70:FF:000008">
    <property type="entry name" value="Adenylyl cyclase-associated protein"/>
    <property type="match status" value="1"/>
</dbReference>
<dbReference type="InterPro" id="IPR016098">
    <property type="entry name" value="CAP/MinC_C"/>
</dbReference>
<dbReference type="PROSITE" id="PS01089">
    <property type="entry name" value="CAP_2"/>
    <property type="match status" value="1"/>
</dbReference>
<comment type="similarity">
    <text evidence="1 4">Belongs to the CAP family.</text>
</comment>
<feature type="compositionally biased region" description="Pro residues" evidence="5">
    <location>
        <begin position="286"/>
        <end position="296"/>
    </location>
</feature>
<feature type="compositionally biased region" description="Polar residues" evidence="5">
    <location>
        <begin position="40"/>
        <end position="49"/>
    </location>
</feature>
<evidence type="ECO:0000256" key="5">
    <source>
        <dbReference type="SAM" id="MobiDB-lite"/>
    </source>
</evidence>
<dbReference type="AlphaFoldDB" id="A0A109UXM3"/>
<dbReference type="Proteomes" id="UP000243052">
    <property type="component" value="Chromosome ii"/>
</dbReference>
<feature type="compositionally biased region" description="Basic and acidic residues" evidence="5">
    <location>
        <begin position="260"/>
        <end position="276"/>
    </location>
</feature>
<dbReference type="InterPro" id="IPR017901">
    <property type="entry name" value="C-CAP_CF_C-like"/>
</dbReference>
<dbReference type="PANTHER" id="PTHR10652:SF0">
    <property type="entry name" value="ADENYLYL CYCLASE-ASSOCIATED PROTEIN"/>
    <property type="match status" value="1"/>
</dbReference>
<dbReference type="InterPro" id="IPR036222">
    <property type="entry name" value="CAP_N_sf"/>
</dbReference>
<dbReference type="InterPro" id="IPR006599">
    <property type="entry name" value="CARP_motif"/>
</dbReference>
<dbReference type="PANTHER" id="PTHR10652">
    <property type="entry name" value="ADENYLYL CYCLASE-ASSOCIATED PROTEIN"/>
    <property type="match status" value="1"/>
</dbReference>
<feature type="compositionally biased region" description="Low complexity" evidence="5">
    <location>
        <begin position="348"/>
        <end position="358"/>
    </location>
</feature>
<sequence length="533" mass="58095">MPETGSIQGYNLVNLLKRLEDATARLEDVTVYQETYVNSKFGSKRNSPGTPKVQGAGKGIAEASGAPEAGSSEQNVPRSIVEFERFLNEKVNPLVELAEKVDPVVHKATGLLKDAFIAQLDFLRVAIKAKKPGMGSEAFMSAMKPMSEKIVAIGELKDANRQSKYFVHLNSISEGAPLLGWVSVDKPLSLITDFKDAAQFWTNRVLKDFKDTKDGSFEWVKMYLDMMNDLKAYVKEFHPSGPSYKADGLDFAEAYSQVLKEDKPSSKAHASGEEKPATAGQGAGAAPPPPPPPPPAAVFEIQEPAAPRVPSTGVAAVFEELNQGESITRSLRRVDKSQQTHKNPELRVSSSVPSSSGSRNLASKGRRPAVPKTTKMPRKELVGNKWFIEHYEDQQDPIVVEGNKDESIFIGDCSKVLIQIKGKVNAISMTGTDRTNLIVDSSISGIDVIKCTNFGIQVEDTVPQITIDKSDSGAIYLRENSMDTEIYSSSTTSVNVNIPTGEDGDFVEHPIPEQLKHSFANNKLVSTVFEHVG</sequence>
<organism evidence="7 8">
    <name type="scientific">Eremothecium sinecaudum</name>
    <dbReference type="NCBI Taxonomy" id="45286"/>
    <lineage>
        <taxon>Eukaryota</taxon>
        <taxon>Fungi</taxon>
        <taxon>Dikarya</taxon>
        <taxon>Ascomycota</taxon>
        <taxon>Saccharomycotina</taxon>
        <taxon>Saccharomycetes</taxon>
        <taxon>Saccharomycetales</taxon>
        <taxon>Saccharomycetaceae</taxon>
        <taxon>Eremothecium</taxon>
    </lineage>
</organism>
<dbReference type="SUPFAM" id="SSF69340">
    <property type="entry name" value="C-terminal domain of adenylylcyclase associated protein"/>
    <property type="match status" value="1"/>
</dbReference>
<dbReference type="PROSITE" id="PS01088">
    <property type="entry name" value="CAP_1"/>
    <property type="match status" value="1"/>
</dbReference>
<evidence type="ECO:0000259" key="6">
    <source>
        <dbReference type="PROSITE" id="PS51329"/>
    </source>
</evidence>
<evidence type="ECO:0000256" key="2">
    <source>
        <dbReference type="ARBA" id="ARBA00054756"/>
    </source>
</evidence>
<keyword evidence="8" id="KW-1185">Reference proteome</keyword>
<proteinExistence type="inferred from homology"/>
<reference evidence="7 8" key="1">
    <citation type="submission" date="2016-01" db="EMBL/GenBank/DDBJ databases">
        <title>Genome sequence of the yeast Holleya sinecauda.</title>
        <authorList>
            <person name="Dietrich F.S."/>
        </authorList>
    </citation>
    <scope>NUCLEOTIDE SEQUENCE [LARGE SCALE GENOMIC DNA]</scope>
    <source>
        <strain evidence="7 8">ATCC 58844</strain>
    </source>
</reference>
<dbReference type="GO" id="GO:0008179">
    <property type="term" value="F:adenylate cyclase binding"/>
    <property type="evidence" value="ECO:0007669"/>
    <property type="project" value="TreeGrafter"/>
</dbReference>
<dbReference type="InterPro" id="IPR028417">
    <property type="entry name" value="CAP_CS_C"/>
</dbReference>
<dbReference type="InterPro" id="IPR013912">
    <property type="entry name" value="Adenylate_cyclase-assoc_CAP_C"/>
</dbReference>
<feature type="region of interest" description="Disordered" evidence="5">
    <location>
        <begin position="328"/>
        <end position="376"/>
    </location>
</feature>
<dbReference type="STRING" id="45286.A0A109UXM3"/>
<dbReference type="InterPro" id="IPR018106">
    <property type="entry name" value="CAP_CS_N"/>
</dbReference>
<dbReference type="PROSITE" id="PS51329">
    <property type="entry name" value="C_CAP_COFACTOR_C"/>
    <property type="match status" value="1"/>
</dbReference>
<dbReference type="GO" id="GO:0019933">
    <property type="term" value="P:cAMP-mediated signaling"/>
    <property type="evidence" value="ECO:0007669"/>
    <property type="project" value="TreeGrafter"/>
</dbReference>
<gene>
    <name evidence="7" type="ORF">AW171_hschr21198</name>
</gene>
<feature type="compositionally biased region" description="Basic and acidic residues" evidence="5">
    <location>
        <begin position="332"/>
        <end position="345"/>
    </location>
</feature>
<dbReference type="GO" id="GO:0007015">
    <property type="term" value="P:actin filament organization"/>
    <property type="evidence" value="ECO:0007669"/>
    <property type="project" value="TreeGrafter"/>
</dbReference>
<feature type="domain" description="C-CAP/cofactor C-like" evidence="6">
    <location>
        <begin position="368"/>
        <end position="511"/>
    </location>
</feature>
<dbReference type="InterPro" id="IPR053950">
    <property type="entry name" value="CAP_N"/>
</dbReference>
<comment type="function">
    <text evidence="2">The N-terminal domain binds to adenylyl cyclase, thereby enabling adenylyl cyclase to be activated by upstream regulatory signals, such as Ras. The C-terminal domain is required for normal cellular morphology and growth control.</text>
</comment>
<feature type="compositionally biased region" description="Low complexity" evidence="5">
    <location>
        <begin position="59"/>
        <end position="73"/>
    </location>
</feature>
<dbReference type="InterPro" id="IPR036223">
    <property type="entry name" value="CAP_C_sf"/>
</dbReference>
<dbReference type="Pfam" id="PF01213">
    <property type="entry name" value="CAP_N-CM"/>
    <property type="match status" value="1"/>
</dbReference>
<evidence type="ECO:0000313" key="8">
    <source>
        <dbReference type="Proteomes" id="UP000243052"/>
    </source>
</evidence>
<dbReference type="GO" id="GO:0003779">
    <property type="term" value="F:actin binding"/>
    <property type="evidence" value="ECO:0007669"/>
    <property type="project" value="InterPro"/>
</dbReference>
<feature type="region of interest" description="Disordered" evidence="5">
    <location>
        <begin position="260"/>
        <end position="298"/>
    </location>
</feature>
<dbReference type="GO" id="GO:0005737">
    <property type="term" value="C:cytoplasm"/>
    <property type="evidence" value="ECO:0007669"/>
    <property type="project" value="TreeGrafter"/>
</dbReference>
<evidence type="ECO:0000313" key="7">
    <source>
        <dbReference type="EMBL" id="AMD19370.1"/>
    </source>
</evidence>
<dbReference type="RefSeq" id="XP_017986366.1">
    <property type="nucleotide sequence ID" value="XM_018130877.1"/>
</dbReference>
<dbReference type="Gene3D" id="2.160.20.70">
    <property type="match status" value="1"/>
</dbReference>
<feature type="region of interest" description="Disordered" evidence="5">
    <location>
        <begin position="40"/>
        <end position="75"/>
    </location>
</feature>
<evidence type="ECO:0000256" key="3">
    <source>
        <dbReference type="ARBA" id="ARBA00072052"/>
    </source>
</evidence>
<dbReference type="SMART" id="SM00673">
    <property type="entry name" value="CARP"/>
    <property type="match status" value="2"/>
</dbReference>
<dbReference type="Gene3D" id="1.25.40.330">
    <property type="entry name" value="Adenylate cyclase-associated CAP, N-terminal domain"/>
    <property type="match status" value="1"/>
</dbReference>
<evidence type="ECO:0000256" key="1">
    <source>
        <dbReference type="ARBA" id="ARBA00007659"/>
    </source>
</evidence>
<dbReference type="FunFam" id="1.25.40.330:FF:000001">
    <property type="entry name" value="Adenylyl cyclase-associated protein"/>
    <property type="match status" value="1"/>
</dbReference>
<name>A0A109UXM3_9SACH</name>
<protein>
    <recommendedName>
        <fullName evidence="3 4">Adenylyl cyclase-associated protein</fullName>
    </recommendedName>
</protein>
<dbReference type="OrthoDB" id="77251at2759"/>